<name>A0ABQ8B1D1_BRANA</name>
<comment type="caution">
    <text evidence="1">The sequence shown here is derived from an EMBL/GenBank/DDBJ whole genome shotgun (WGS) entry which is preliminary data.</text>
</comment>
<evidence type="ECO:0000313" key="2">
    <source>
        <dbReference type="Proteomes" id="UP000824890"/>
    </source>
</evidence>
<reference evidence="1 2" key="1">
    <citation type="submission" date="2021-05" db="EMBL/GenBank/DDBJ databases">
        <title>Genome Assembly of Synthetic Allotetraploid Brassica napus Reveals Homoeologous Exchanges between Subgenomes.</title>
        <authorList>
            <person name="Davis J.T."/>
        </authorList>
    </citation>
    <scope>NUCLEOTIDE SEQUENCE [LARGE SCALE GENOMIC DNA]</scope>
    <source>
        <strain evidence="2">cv. Da-Ae</strain>
        <tissue evidence="1">Seedling</tissue>
    </source>
</reference>
<organism evidence="1 2">
    <name type="scientific">Brassica napus</name>
    <name type="common">Rape</name>
    <dbReference type="NCBI Taxonomy" id="3708"/>
    <lineage>
        <taxon>Eukaryota</taxon>
        <taxon>Viridiplantae</taxon>
        <taxon>Streptophyta</taxon>
        <taxon>Embryophyta</taxon>
        <taxon>Tracheophyta</taxon>
        <taxon>Spermatophyta</taxon>
        <taxon>Magnoliopsida</taxon>
        <taxon>eudicotyledons</taxon>
        <taxon>Gunneridae</taxon>
        <taxon>Pentapetalae</taxon>
        <taxon>rosids</taxon>
        <taxon>malvids</taxon>
        <taxon>Brassicales</taxon>
        <taxon>Brassicaceae</taxon>
        <taxon>Brassiceae</taxon>
        <taxon>Brassica</taxon>
    </lineage>
</organism>
<evidence type="ECO:0000313" key="1">
    <source>
        <dbReference type="EMBL" id="KAH0898312.1"/>
    </source>
</evidence>
<gene>
    <name evidence="1" type="ORF">HID58_047880</name>
</gene>
<accession>A0ABQ8B1D1</accession>
<protein>
    <submittedName>
        <fullName evidence="1">Uncharacterized protein</fullName>
    </submittedName>
</protein>
<sequence length="156" mass="17941">TYHGVSETSVILPEAQTYHSHPHQGSVLCWVGTTAYDLYPLSAKYERSWMPLFPEIDCQEKLWSRVFLIERSSQSFHCFDGRVVLGSMNVRITGRTTTCTASVRRCCKGYLRIRTCDSQCKPAQQVVLPYCVRVKELLPLCPTKRLIFSNLHHIFI</sequence>
<keyword evidence="2" id="KW-1185">Reference proteome</keyword>
<dbReference type="Proteomes" id="UP000824890">
    <property type="component" value="Unassembled WGS sequence"/>
</dbReference>
<feature type="non-terminal residue" evidence="1">
    <location>
        <position position="1"/>
    </location>
</feature>
<proteinExistence type="predicted"/>
<dbReference type="EMBL" id="JAGKQM010000012">
    <property type="protein sequence ID" value="KAH0898312.1"/>
    <property type="molecule type" value="Genomic_DNA"/>
</dbReference>